<protein>
    <submittedName>
        <fullName evidence="1">Uncharacterized protein</fullName>
    </submittedName>
</protein>
<dbReference type="RefSeq" id="WP_055061557.1">
    <property type="nucleotide sequence ID" value="NZ_CVRQ01000016.1"/>
</dbReference>
<accession>A0A0M6WIR1</accession>
<organism evidence="1 2">
    <name type="scientific">Agathobacter rectalis</name>
    <dbReference type="NCBI Taxonomy" id="39491"/>
    <lineage>
        <taxon>Bacteria</taxon>
        <taxon>Bacillati</taxon>
        <taxon>Bacillota</taxon>
        <taxon>Clostridia</taxon>
        <taxon>Lachnospirales</taxon>
        <taxon>Lachnospiraceae</taxon>
        <taxon>Agathobacter</taxon>
    </lineage>
</organism>
<name>A0A0M6WIR1_9FIRM</name>
<proteinExistence type="predicted"/>
<dbReference type="Proteomes" id="UP000049472">
    <property type="component" value="Unassembled WGS sequence"/>
</dbReference>
<keyword evidence="2" id="KW-1185">Reference proteome</keyword>
<evidence type="ECO:0000313" key="1">
    <source>
        <dbReference type="EMBL" id="CRL36150.1"/>
    </source>
</evidence>
<sequence length="115" mass="13423">MSNNDLSLIEKFKSLMQQAMLYAQYSHDYIFDDSVEDSVAIAYLNIAASKFAAAESLYYSCFDILERDEAESIFHIFDVYMVEMLTNHKTEHSHQWTDIEYNRLKDAFDSSAFAF</sequence>
<gene>
    <name evidence="1" type="ORF">T1815_12621</name>
</gene>
<reference evidence="2" key="1">
    <citation type="submission" date="2015-05" db="EMBL/GenBank/DDBJ databases">
        <authorList>
            <consortium name="Pathogen Informatics"/>
        </authorList>
    </citation>
    <scope>NUCLEOTIDE SEQUENCE [LARGE SCALE GENOMIC DNA]</scope>
    <source>
        <strain evidence="2">T1-815</strain>
    </source>
</reference>
<dbReference type="EMBL" id="CVRQ01000016">
    <property type="protein sequence ID" value="CRL36150.1"/>
    <property type="molecule type" value="Genomic_DNA"/>
</dbReference>
<evidence type="ECO:0000313" key="2">
    <source>
        <dbReference type="Proteomes" id="UP000049472"/>
    </source>
</evidence>
<dbReference type="AlphaFoldDB" id="A0A0M6WIR1"/>